<accession>A0AAV1R378</accession>
<dbReference type="AlphaFoldDB" id="A0AAV1R378"/>
<evidence type="ECO:0000313" key="2">
    <source>
        <dbReference type="Proteomes" id="UP001314170"/>
    </source>
</evidence>
<organism evidence="1 2">
    <name type="scientific">Dovyalis caffra</name>
    <dbReference type="NCBI Taxonomy" id="77055"/>
    <lineage>
        <taxon>Eukaryota</taxon>
        <taxon>Viridiplantae</taxon>
        <taxon>Streptophyta</taxon>
        <taxon>Embryophyta</taxon>
        <taxon>Tracheophyta</taxon>
        <taxon>Spermatophyta</taxon>
        <taxon>Magnoliopsida</taxon>
        <taxon>eudicotyledons</taxon>
        <taxon>Gunneridae</taxon>
        <taxon>Pentapetalae</taxon>
        <taxon>rosids</taxon>
        <taxon>fabids</taxon>
        <taxon>Malpighiales</taxon>
        <taxon>Salicaceae</taxon>
        <taxon>Flacourtieae</taxon>
        <taxon>Dovyalis</taxon>
    </lineage>
</organism>
<gene>
    <name evidence="1" type="ORF">DCAF_LOCUS4580</name>
</gene>
<reference evidence="1 2" key="1">
    <citation type="submission" date="2024-01" db="EMBL/GenBank/DDBJ databases">
        <authorList>
            <person name="Waweru B."/>
        </authorList>
    </citation>
    <scope>NUCLEOTIDE SEQUENCE [LARGE SCALE GENOMIC DNA]</scope>
</reference>
<sequence length="57" mass="6423">MKVVSKTWFLRVLSACCHEGLIKEGQSGLLEKGEKLIKTMPIEVDAMVWGALFLWNS</sequence>
<dbReference type="Proteomes" id="UP001314170">
    <property type="component" value="Unassembled WGS sequence"/>
</dbReference>
<evidence type="ECO:0000313" key="1">
    <source>
        <dbReference type="EMBL" id="CAK7326874.1"/>
    </source>
</evidence>
<keyword evidence="2" id="KW-1185">Reference proteome</keyword>
<dbReference type="EMBL" id="CAWUPB010000851">
    <property type="protein sequence ID" value="CAK7326874.1"/>
    <property type="molecule type" value="Genomic_DNA"/>
</dbReference>
<name>A0AAV1R378_9ROSI</name>
<comment type="caution">
    <text evidence="1">The sequence shown here is derived from an EMBL/GenBank/DDBJ whole genome shotgun (WGS) entry which is preliminary data.</text>
</comment>
<proteinExistence type="predicted"/>
<protein>
    <submittedName>
        <fullName evidence="1">Uncharacterized protein</fullName>
    </submittedName>
</protein>